<evidence type="ECO:0000313" key="8">
    <source>
        <dbReference type="Proteomes" id="UP000602442"/>
    </source>
</evidence>
<comment type="subcellular location">
    <subcellularLocation>
        <location evidence="1">Membrane</location>
        <topology evidence="1">Multi-pass membrane protein</topology>
    </subcellularLocation>
</comment>
<keyword evidence="8" id="KW-1185">Reference proteome</keyword>
<name>A0ABS0MZF1_9SPHN</name>
<evidence type="ECO:0000256" key="4">
    <source>
        <dbReference type="ARBA" id="ARBA00023136"/>
    </source>
</evidence>
<evidence type="ECO:0000256" key="2">
    <source>
        <dbReference type="ARBA" id="ARBA00022692"/>
    </source>
</evidence>
<keyword evidence="2 5" id="KW-0812">Transmembrane</keyword>
<evidence type="ECO:0000256" key="1">
    <source>
        <dbReference type="ARBA" id="ARBA00004141"/>
    </source>
</evidence>
<protein>
    <submittedName>
        <fullName evidence="7">TM2 domain-containing protein</fullName>
    </submittedName>
</protein>
<reference evidence="7 8" key="1">
    <citation type="submission" date="2020-11" db="EMBL/GenBank/DDBJ databases">
        <title>Erythrobacter sediminis sp. nov., a marine bacterium from a tidal flat of Garorim Bay.</title>
        <authorList>
            <person name="Kim D."/>
            <person name="Yoo Y."/>
            <person name="Kim J.-J."/>
        </authorList>
    </citation>
    <scope>NUCLEOTIDE SEQUENCE [LARGE SCALE GENOMIC DNA]</scope>
    <source>
        <strain evidence="7 8">JGD-13</strain>
    </source>
</reference>
<organism evidence="7 8">
    <name type="scientific">Aurantiacibacter sediminis</name>
    <dbReference type="NCBI Taxonomy" id="2793064"/>
    <lineage>
        <taxon>Bacteria</taxon>
        <taxon>Pseudomonadati</taxon>
        <taxon>Pseudomonadota</taxon>
        <taxon>Alphaproteobacteria</taxon>
        <taxon>Sphingomonadales</taxon>
        <taxon>Erythrobacteraceae</taxon>
        <taxon>Aurantiacibacter</taxon>
    </lineage>
</organism>
<keyword evidence="3 5" id="KW-1133">Transmembrane helix</keyword>
<comment type="caution">
    <text evidence="7">The sequence shown here is derived from an EMBL/GenBank/DDBJ whole genome shotgun (WGS) entry which is preliminary data.</text>
</comment>
<proteinExistence type="predicted"/>
<dbReference type="EMBL" id="JAEANY010000001">
    <property type="protein sequence ID" value="MBH5321095.1"/>
    <property type="molecule type" value="Genomic_DNA"/>
</dbReference>
<sequence>MSERRAATGRAYTRNKNKVAAAIFAILLGWIGVHKYYLGRVGQGILYTLFFWTGIPGLLGLIEGIIYLTMDDERFWEKYG</sequence>
<dbReference type="Proteomes" id="UP000602442">
    <property type="component" value="Unassembled WGS sequence"/>
</dbReference>
<feature type="transmembrane region" description="Helical" evidence="5">
    <location>
        <begin position="20"/>
        <end position="38"/>
    </location>
</feature>
<accession>A0ABS0MZF1</accession>
<evidence type="ECO:0000313" key="7">
    <source>
        <dbReference type="EMBL" id="MBH5321095.1"/>
    </source>
</evidence>
<dbReference type="InterPro" id="IPR007829">
    <property type="entry name" value="TM2"/>
</dbReference>
<evidence type="ECO:0000259" key="6">
    <source>
        <dbReference type="Pfam" id="PF05154"/>
    </source>
</evidence>
<feature type="domain" description="TM2" evidence="6">
    <location>
        <begin position="15"/>
        <end position="65"/>
    </location>
</feature>
<keyword evidence="4 5" id="KW-0472">Membrane</keyword>
<gene>
    <name evidence="7" type="ORF">I5L03_00685</name>
</gene>
<feature type="transmembrane region" description="Helical" evidence="5">
    <location>
        <begin position="44"/>
        <end position="68"/>
    </location>
</feature>
<dbReference type="Pfam" id="PF05154">
    <property type="entry name" value="TM2"/>
    <property type="match status" value="1"/>
</dbReference>
<evidence type="ECO:0000256" key="5">
    <source>
        <dbReference type="SAM" id="Phobius"/>
    </source>
</evidence>
<evidence type="ECO:0000256" key="3">
    <source>
        <dbReference type="ARBA" id="ARBA00022989"/>
    </source>
</evidence>